<evidence type="ECO:0000313" key="3">
    <source>
        <dbReference type="Proteomes" id="UP000235682"/>
    </source>
</evidence>
<accession>A0A1G8INC4</accession>
<dbReference type="PANTHER" id="PTHR35271:SF1">
    <property type="entry name" value="ABC TRANSPORTER, SUBSTRATE-BINDING LIPOPROTEIN"/>
    <property type="match status" value="1"/>
</dbReference>
<comment type="caution">
    <text evidence="2">The sequence shown here is derived from an EMBL/GenBank/DDBJ whole genome shotgun (WGS) entry which is preliminary data.</text>
</comment>
<dbReference type="EMBL" id="PNHE01000025">
    <property type="protein sequence ID" value="PMC58097.1"/>
    <property type="molecule type" value="Genomic_DNA"/>
</dbReference>
<dbReference type="Proteomes" id="UP000235682">
    <property type="component" value="Unassembled WGS sequence"/>
</dbReference>
<dbReference type="STRING" id="84521.SAMN04487994_100191"/>
<evidence type="ECO:0000256" key="1">
    <source>
        <dbReference type="SAM" id="SignalP"/>
    </source>
</evidence>
<dbReference type="PANTHER" id="PTHR35271">
    <property type="entry name" value="ABC TRANSPORTER, SUBSTRATE-BINDING LIPOPROTEIN-RELATED"/>
    <property type="match status" value="1"/>
</dbReference>
<dbReference type="InterPro" id="IPR007487">
    <property type="entry name" value="ABC_transpt-TYRBP-like"/>
</dbReference>
<keyword evidence="3" id="KW-1185">Reference proteome</keyword>
<dbReference type="AlphaFoldDB" id="A0A1G8INC4"/>
<feature type="chain" id="PRO_5039024360" evidence="1">
    <location>
        <begin position="21"/>
        <end position="316"/>
    </location>
</feature>
<feature type="signal peptide" evidence="1">
    <location>
        <begin position="1"/>
        <end position="20"/>
    </location>
</feature>
<dbReference type="OrthoDB" id="9776955at2"/>
<protein>
    <submittedName>
        <fullName evidence="2">ABC transporter substrate-binding protein</fullName>
    </submittedName>
</protein>
<dbReference type="Gene3D" id="3.40.50.2300">
    <property type="match status" value="2"/>
</dbReference>
<dbReference type="RefSeq" id="WP_092083781.1">
    <property type="nucleotide sequence ID" value="NZ_FNEL01000001.1"/>
</dbReference>
<reference evidence="2 3" key="1">
    <citation type="submission" date="2017-09" db="EMBL/GenBank/DDBJ databases">
        <title>Bacterial strain isolated from the female urinary microbiota.</title>
        <authorList>
            <person name="Thomas-White K."/>
            <person name="Kumar N."/>
            <person name="Forster S."/>
            <person name="Putonti C."/>
            <person name="Lawley T."/>
            <person name="Wolfe A.J."/>
        </authorList>
    </citation>
    <scope>NUCLEOTIDE SEQUENCE [LARGE SCALE GENOMIC DNA]</scope>
    <source>
        <strain evidence="2 3">UMB0852</strain>
    </source>
</reference>
<dbReference type="InterPro" id="IPR028082">
    <property type="entry name" value="Peripla_BP_I"/>
</dbReference>
<keyword evidence="1" id="KW-0732">Signal</keyword>
<dbReference type="CDD" id="cd06325">
    <property type="entry name" value="PBP1_ABC_unchar_transporter"/>
    <property type="match status" value="1"/>
</dbReference>
<evidence type="ECO:0000313" key="2">
    <source>
        <dbReference type="EMBL" id="PMC58097.1"/>
    </source>
</evidence>
<dbReference type="SUPFAM" id="SSF53822">
    <property type="entry name" value="Periplasmic binding protein-like I"/>
    <property type="match status" value="1"/>
</dbReference>
<gene>
    <name evidence="2" type="ORF">CJ205_06055</name>
</gene>
<organism evidence="2 3">
    <name type="scientific">Dolosicoccus paucivorans</name>
    <dbReference type="NCBI Taxonomy" id="84521"/>
    <lineage>
        <taxon>Bacteria</taxon>
        <taxon>Bacillati</taxon>
        <taxon>Bacillota</taxon>
        <taxon>Bacilli</taxon>
        <taxon>Lactobacillales</taxon>
        <taxon>Aerococcaceae</taxon>
        <taxon>Dolosicoccus</taxon>
    </lineage>
</organism>
<dbReference type="Pfam" id="PF04392">
    <property type="entry name" value="ABC_sub_bind"/>
    <property type="match status" value="1"/>
</dbReference>
<name>A0A1G8INC4_9LACT</name>
<sequence>MKKKLMAFISFILLFSSIMATLPLSTKAQEDVIKLGVLQFVEHDALDATFKGFKETMDASSYKDKIQWDVQNASGDTANLQSFSERLARDNDILFAIATPAAQSLALIESTKPIFFAAVTDPVEAGLAKSMEKPEMNLTGTSDMAPIDEQVELLVRNFPEIETVGILYNSSEVNSVIQAEMATKALEEKGLKVEEQTVTSTNDIHQAMSALARKVEGMFMVTDNTIDSAIQLVGEVALENNLPMIGSSKEVIEKGGLATISSSYEDYGRQTAEMVIRMLDEDLDVKEMSVELAKHFDVIVNKDFAEQLGIDPESIK</sequence>
<proteinExistence type="predicted"/>